<feature type="transmembrane region" description="Helical" evidence="5">
    <location>
        <begin position="166"/>
        <end position="193"/>
    </location>
</feature>
<evidence type="ECO:0000259" key="6">
    <source>
        <dbReference type="Pfam" id="PF04893"/>
    </source>
</evidence>
<proteinExistence type="predicted"/>
<comment type="subcellular location">
    <subcellularLocation>
        <location evidence="1">Membrane</location>
        <topology evidence="1">Multi-pass membrane protein</topology>
    </subcellularLocation>
</comment>
<reference evidence="8 10" key="2">
    <citation type="submission" date="2015-07" db="EMBL/GenBank/DDBJ databases">
        <title>Whole genome sequence of Ardenticatena maritima DSM 23922.</title>
        <authorList>
            <person name="Hemp J."/>
            <person name="Ward L.M."/>
            <person name="Pace L.A."/>
            <person name="Fischer W.W."/>
        </authorList>
    </citation>
    <scope>NUCLEOTIDE SEQUENCE [LARGE SCALE GENOMIC DNA]</scope>
    <source>
        <strain evidence="8 10">110S</strain>
    </source>
</reference>
<dbReference type="InterPro" id="IPR006977">
    <property type="entry name" value="Yip1_dom"/>
</dbReference>
<dbReference type="AlphaFoldDB" id="A0A0M8K8I1"/>
<dbReference type="OrthoDB" id="155722at2"/>
<dbReference type="Proteomes" id="UP000050502">
    <property type="component" value="Unassembled WGS sequence"/>
</dbReference>
<protein>
    <recommendedName>
        <fullName evidence="6">Yip1 domain-containing protein</fullName>
    </recommendedName>
</protein>
<evidence type="ECO:0000256" key="1">
    <source>
        <dbReference type="ARBA" id="ARBA00004141"/>
    </source>
</evidence>
<name>A0A0M8K8I1_9CHLR</name>
<gene>
    <name evidence="7" type="ORF">ARMA_1345</name>
    <name evidence="8" type="ORF">SE16_01640</name>
</gene>
<feature type="transmembrane region" description="Helical" evidence="5">
    <location>
        <begin position="73"/>
        <end position="95"/>
    </location>
</feature>
<dbReference type="GO" id="GO:0016020">
    <property type="term" value="C:membrane"/>
    <property type="evidence" value="ECO:0007669"/>
    <property type="project" value="UniProtKB-SubCell"/>
</dbReference>
<accession>A0A0M8K8I1</accession>
<evidence type="ECO:0000256" key="3">
    <source>
        <dbReference type="ARBA" id="ARBA00022989"/>
    </source>
</evidence>
<feature type="transmembrane region" description="Helical" evidence="5">
    <location>
        <begin position="107"/>
        <end position="128"/>
    </location>
</feature>
<keyword evidence="3 5" id="KW-1133">Transmembrane helix</keyword>
<feature type="transmembrane region" description="Helical" evidence="5">
    <location>
        <begin position="134"/>
        <end position="154"/>
    </location>
</feature>
<feature type="transmembrane region" description="Helical" evidence="5">
    <location>
        <begin position="36"/>
        <end position="61"/>
    </location>
</feature>
<dbReference type="RefSeq" id="WP_054492802.1">
    <property type="nucleotide sequence ID" value="NZ_BBZA01000089.1"/>
</dbReference>
<evidence type="ECO:0000313" key="10">
    <source>
        <dbReference type="Proteomes" id="UP000050502"/>
    </source>
</evidence>
<keyword evidence="9" id="KW-1185">Reference proteome</keyword>
<sequence>MSRPITEMLNESIAVLTSPSVATFERVERNGTKQDALQYVIAAAVVSAAFSAVIALIFAVVGNASMMSVIGALIRGLVIPVAGFYVFAYLVHLIGKQQGGTGTEDEVFYTIALISAPLLAFNSIIGSIPLLNCLALLFTFLIQIYMIYLTYLAVRASMNLESTPAIITTVVAWVVQFIVRIGISIILTVFGLAAS</sequence>
<evidence type="ECO:0000313" key="9">
    <source>
        <dbReference type="Proteomes" id="UP000037784"/>
    </source>
</evidence>
<feature type="domain" description="Yip1" evidence="6">
    <location>
        <begin position="14"/>
        <end position="178"/>
    </location>
</feature>
<evidence type="ECO:0000256" key="4">
    <source>
        <dbReference type="ARBA" id="ARBA00023136"/>
    </source>
</evidence>
<keyword evidence="4 5" id="KW-0472">Membrane</keyword>
<evidence type="ECO:0000313" key="8">
    <source>
        <dbReference type="EMBL" id="KPL89227.1"/>
    </source>
</evidence>
<dbReference type="Proteomes" id="UP000037784">
    <property type="component" value="Unassembled WGS sequence"/>
</dbReference>
<dbReference type="EMBL" id="LGKN01000003">
    <property type="protein sequence ID" value="KPL89227.1"/>
    <property type="molecule type" value="Genomic_DNA"/>
</dbReference>
<organism evidence="7 9">
    <name type="scientific">Ardenticatena maritima</name>
    <dbReference type="NCBI Taxonomy" id="872965"/>
    <lineage>
        <taxon>Bacteria</taxon>
        <taxon>Bacillati</taxon>
        <taxon>Chloroflexota</taxon>
        <taxon>Ardenticatenia</taxon>
        <taxon>Ardenticatenales</taxon>
        <taxon>Ardenticatenaceae</taxon>
        <taxon>Ardenticatena</taxon>
    </lineage>
</organism>
<keyword evidence="2 5" id="KW-0812">Transmembrane</keyword>
<dbReference type="Pfam" id="PF04893">
    <property type="entry name" value="Yip1"/>
    <property type="match status" value="1"/>
</dbReference>
<evidence type="ECO:0000256" key="2">
    <source>
        <dbReference type="ARBA" id="ARBA00022692"/>
    </source>
</evidence>
<reference evidence="9" key="3">
    <citation type="submission" date="2015-08" db="EMBL/GenBank/DDBJ databases">
        <title>Draft Genome Sequence of a Heterotrophic Facultative Anaerobic Bacterium Ardenticatena maritima Strain 110S.</title>
        <authorList>
            <person name="Kawaichi S."/>
            <person name="Yoshida T."/>
            <person name="Sako Y."/>
            <person name="Nakamura R."/>
        </authorList>
    </citation>
    <scope>NUCLEOTIDE SEQUENCE [LARGE SCALE GENOMIC DNA]</scope>
    <source>
        <strain evidence="9">110S</strain>
    </source>
</reference>
<dbReference type="EMBL" id="BBZA01000089">
    <property type="protein sequence ID" value="GAP62922.1"/>
    <property type="molecule type" value="Genomic_DNA"/>
</dbReference>
<reference evidence="7" key="1">
    <citation type="journal article" date="2015" name="Genome Announc.">
        <title>Draft Genome Sequence of a Heterotrophic Facultative Anaerobic Thermophilic Bacterium, Ardenticatena maritima Strain 110ST.</title>
        <authorList>
            <person name="Kawaichi S."/>
            <person name="Yoshida T."/>
            <person name="Sako Y."/>
            <person name="Nakamura R."/>
        </authorList>
    </citation>
    <scope>NUCLEOTIDE SEQUENCE [LARGE SCALE GENOMIC DNA]</scope>
    <source>
        <strain evidence="7">110S</strain>
    </source>
</reference>
<evidence type="ECO:0000256" key="5">
    <source>
        <dbReference type="SAM" id="Phobius"/>
    </source>
</evidence>
<evidence type="ECO:0000313" key="7">
    <source>
        <dbReference type="EMBL" id="GAP62922.1"/>
    </source>
</evidence>
<comment type="caution">
    <text evidence="7">The sequence shown here is derived from an EMBL/GenBank/DDBJ whole genome shotgun (WGS) entry which is preliminary data.</text>
</comment>